<dbReference type="CDD" id="cd00067">
    <property type="entry name" value="GAL4"/>
    <property type="match status" value="1"/>
</dbReference>
<evidence type="ECO:0000256" key="2">
    <source>
        <dbReference type="ARBA" id="ARBA00022833"/>
    </source>
</evidence>
<keyword evidence="1" id="KW-0479">Metal-binding</keyword>
<dbReference type="PANTHER" id="PTHR47660">
    <property type="entry name" value="TRANSCRIPTION FACTOR WITH C2H2 AND ZN(2)-CYS(6) DNA BINDING DOMAIN (EUROFUNG)-RELATED-RELATED"/>
    <property type="match status" value="1"/>
</dbReference>
<evidence type="ECO:0000313" key="11">
    <source>
        <dbReference type="Proteomes" id="UP000799767"/>
    </source>
</evidence>
<keyword evidence="5" id="KW-0539">Nucleus</keyword>
<evidence type="ECO:0000256" key="3">
    <source>
        <dbReference type="ARBA" id="ARBA00023015"/>
    </source>
</evidence>
<feature type="domain" description="C2H2-type" evidence="9">
    <location>
        <begin position="31"/>
        <end position="59"/>
    </location>
</feature>
<keyword evidence="11" id="KW-1185">Reference proteome</keyword>
<dbReference type="GeneID" id="54479868"/>
<feature type="compositionally biased region" description="Low complexity" evidence="7">
    <location>
        <begin position="431"/>
        <end position="450"/>
    </location>
</feature>
<dbReference type="SMART" id="SM00355">
    <property type="entry name" value="ZnF_C2H2"/>
    <property type="match status" value="2"/>
</dbReference>
<evidence type="ECO:0000256" key="5">
    <source>
        <dbReference type="ARBA" id="ARBA00023242"/>
    </source>
</evidence>
<reference evidence="10" key="1">
    <citation type="journal article" date="2020" name="Stud. Mycol.">
        <title>101 Dothideomycetes genomes: a test case for predicting lifestyles and emergence of pathogens.</title>
        <authorList>
            <person name="Haridas S."/>
            <person name="Albert R."/>
            <person name="Binder M."/>
            <person name="Bloem J."/>
            <person name="Labutti K."/>
            <person name="Salamov A."/>
            <person name="Andreopoulos B."/>
            <person name="Baker S."/>
            <person name="Barry K."/>
            <person name="Bills G."/>
            <person name="Bluhm B."/>
            <person name="Cannon C."/>
            <person name="Castanera R."/>
            <person name="Culley D."/>
            <person name="Daum C."/>
            <person name="Ezra D."/>
            <person name="Gonzalez J."/>
            <person name="Henrissat B."/>
            <person name="Kuo A."/>
            <person name="Liang C."/>
            <person name="Lipzen A."/>
            <person name="Lutzoni F."/>
            <person name="Magnuson J."/>
            <person name="Mondo S."/>
            <person name="Nolan M."/>
            <person name="Ohm R."/>
            <person name="Pangilinan J."/>
            <person name="Park H.-J."/>
            <person name="Ramirez L."/>
            <person name="Alfaro M."/>
            <person name="Sun H."/>
            <person name="Tritt A."/>
            <person name="Yoshinaga Y."/>
            <person name="Zwiers L.-H."/>
            <person name="Turgeon B."/>
            <person name="Goodwin S."/>
            <person name="Spatafora J."/>
            <person name="Crous P."/>
            <person name="Grigoriev I."/>
        </authorList>
    </citation>
    <scope>NUCLEOTIDE SEQUENCE</scope>
    <source>
        <strain evidence="10">CBS 113389</strain>
    </source>
</reference>
<dbReference type="PROSITE" id="PS00028">
    <property type="entry name" value="ZINC_FINGER_C2H2_1"/>
    <property type="match status" value="2"/>
</dbReference>
<dbReference type="CDD" id="cd12148">
    <property type="entry name" value="fungal_TF_MHR"/>
    <property type="match status" value="1"/>
</dbReference>
<dbReference type="Pfam" id="PF04082">
    <property type="entry name" value="Fungal_trans"/>
    <property type="match status" value="1"/>
</dbReference>
<feature type="region of interest" description="Disordered" evidence="7">
    <location>
        <begin position="429"/>
        <end position="450"/>
    </location>
</feature>
<dbReference type="PROSITE" id="PS50157">
    <property type="entry name" value="ZINC_FINGER_C2H2_2"/>
    <property type="match status" value="2"/>
</dbReference>
<dbReference type="AlphaFoldDB" id="A0A6A6PY28"/>
<dbReference type="SUPFAM" id="SSF57701">
    <property type="entry name" value="Zn2/Cys6 DNA-binding domain"/>
    <property type="match status" value="1"/>
</dbReference>
<dbReference type="EMBL" id="MU001633">
    <property type="protein sequence ID" value="KAF2485020.1"/>
    <property type="molecule type" value="Genomic_DNA"/>
</dbReference>
<dbReference type="OrthoDB" id="10018191at2759"/>
<keyword evidence="6" id="KW-0863">Zinc-finger</keyword>
<sequence>MFTCEQCHKAFKTRTSLTRHAHNHTHGRLPHTCNICQVAFARRDVLRRHLRTSHAVGETARKRCHTACEACRAARIKCDGNVPCHDCSIHGRQCRSASARGRVSQAVPQDQRLGADTSPPGDAGADDTPWSSEASPNNVFAAANLDFAEPPNHQHVENCALESTMPGSSYLPLPSGEIAGFETTAWPWLHENLYLQDEPLFDQILNNVAPIRMSTGPPADSGPVYNHSSVLPFTVEEADIPQRPKDTLTSIVEDLVAYAASVSSVSTSPEDRCNAWTTAAHRLEKLRSDYTASTDPTRPATHHLLNGFVSIHMAQFNPLWPLFSQDGFNADNLHPVCYLTLTSIGAMYGSLEDRRYGTLMHERLRRLLCAALFDLESGQDDLVWLSHARLLTQVAALYFGQKQAFSYAQHLGAILVAQARRMNLFARTKHPAATSRPHAPAAAAERSSWSSAEQQRRLAFGILRADVFTSTLLNTRPYLTYEEFRITLPRSDSLWHNDKCLTVEQLLVAQQFEDEQHPLNFADLVHIALERDEDLPQLTAAGYELCLFGLQGLVWSFSQDTDVLHQMKEHMASSGEFDECSASATRDAVAHPKTAGEYSPPSNTISNSRSLMTSSYSDNGPDALAVTPRRMSNLQSGYARLVDALHRWHRDMRRARPDARRDSRMSGMLLYHISHLQLFTSLQDLHHISYACMEERPADHTILTKVQRWVVSKQASLARSHAWSIWSIVRDEHRREIHQRSRFNFLAFCGLHHAAVVIWTMHAGRNGDPSHENLADHLDVRQWLSECAAMFDALSPLGGASFGAAARKLARRPFPVCSNVASGLTARVP</sequence>
<organism evidence="10 11">
    <name type="scientific">Neohortaea acidophila</name>
    <dbReference type="NCBI Taxonomy" id="245834"/>
    <lineage>
        <taxon>Eukaryota</taxon>
        <taxon>Fungi</taxon>
        <taxon>Dikarya</taxon>
        <taxon>Ascomycota</taxon>
        <taxon>Pezizomycotina</taxon>
        <taxon>Dothideomycetes</taxon>
        <taxon>Dothideomycetidae</taxon>
        <taxon>Mycosphaerellales</taxon>
        <taxon>Teratosphaeriaceae</taxon>
        <taxon>Neohortaea</taxon>
    </lineage>
</organism>
<feature type="region of interest" description="Disordered" evidence="7">
    <location>
        <begin position="98"/>
        <end position="135"/>
    </location>
</feature>
<evidence type="ECO:0000313" key="10">
    <source>
        <dbReference type="EMBL" id="KAF2485020.1"/>
    </source>
</evidence>
<evidence type="ECO:0000259" key="8">
    <source>
        <dbReference type="PROSITE" id="PS50048"/>
    </source>
</evidence>
<feature type="domain" description="C2H2-type" evidence="9">
    <location>
        <begin position="2"/>
        <end position="29"/>
    </location>
</feature>
<dbReference type="PROSITE" id="PS50048">
    <property type="entry name" value="ZN2_CY6_FUNGAL_2"/>
    <property type="match status" value="1"/>
</dbReference>
<protein>
    <recommendedName>
        <fullName evidence="12">Fungal-specific transcription factor domain-containing protein</fullName>
    </recommendedName>
</protein>
<dbReference type="Gene3D" id="4.10.240.10">
    <property type="entry name" value="Zn(2)-C6 fungal-type DNA-binding domain"/>
    <property type="match status" value="1"/>
</dbReference>
<dbReference type="GO" id="GO:0000981">
    <property type="term" value="F:DNA-binding transcription factor activity, RNA polymerase II-specific"/>
    <property type="evidence" value="ECO:0007669"/>
    <property type="project" value="InterPro"/>
</dbReference>
<dbReference type="GO" id="GO:0003677">
    <property type="term" value="F:DNA binding"/>
    <property type="evidence" value="ECO:0007669"/>
    <property type="project" value="InterPro"/>
</dbReference>
<feature type="region of interest" description="Disordered" evidence="7">
    <location>
        <begin position="583"/>
        <end position="607"/>
    </location>
</feature>
<dbReference type="PANTHER" id="PTHR47660:SF7">
    <property type="entry name" value="TRANSCRIPTION FACTOR WITH C2H2 AND ZN(2)-CYS(6) DNA BINDING DOMAIN (EUROFUNG)"/>
    <property type="match status" value="1"/>
</dbReference>
<dbReference type="Gene3D" id="3.30.160.60">
    <property type="entry name" value="Classic Zinc Finger"/>
    <property type="match status" value="1"/>
</dbReference>
<dbReference type="InterPro" id="IPR013087">
    <property type="entry name" value="Znf_C2H2_type"/>
</dbReference>
<dbReference type="InterPro" id="IPR036236">
    <property type="entry name" value="Znf_C2H2_sf"/>
</dbReference>
<dbReference type="SUPFAM" id="SSF57667">
    <property type="entry name" value="beta-beta-alpha zinc fingers"/>
    <property type="match status" value="1"/>
</dbReference>
<dbReference type="PROSITE" id="PS00463">
    <property type="entry name" value="ZN2_CY6_FUNGAL_1"/>
    <property type="match status" value="1"/>
</dbReference>
<evidence type="ECO:0000256" key="1">
    <source>
        <dbReference type="ARBA" id="ARBA00022723"/>
    </source>
</evidence>
<proteinExistence type="predicted"/>
<keyword evidence="4" id="KW-0804">Transcription</keyword>
<feature type="domain" description="Zn(2)-C6 fungal-type" evidence="8">
    <location>
        <begin position="67"/>
        <end position="96"/>
    </location>
</feature>
<dbReference type="InterPro" id="IPR001138">
    <property type="entry name" value="Zn2Cys6_DnaBD"/>
</dbReference>
<dbReference type="InterPro" id="IPR007219">
    <property type="entry name" value="XnlR_reg_dom"/>
</dbReference>
<dbReference type="Pfam" id="PF00172">
    <property type="entry name" value="Zn_clus"/>
    <property type="match status" value="1"/>
</dbReference>
<keyword evidence="3" id="KW-0805">Transcription regulation</keyword>
<dbReference type="GO" id="GO:0006351">
    <property type="term" value="P:DNA-templated transcription"/>
    <property type="evidence" value="ECO:0007669"/>
    <property type="project" value="InterPro"/>
</dbReference>
<keyword evidence="2" id="KW-0862">Zinc</keyword>
<gene>
    <name evidence="10" type="ORF">BDY17DRAFT_95235</name>
</gene>
<dbReference type="RefSeq" id="XP_033591589.1">
    <property type="nucleotide sequence ID" value="XM_033738867.1"/>
</dbReference>
<dbReference type="GO" id="GO:0008270">
    <property type="term" value="F:zinc ion binding"/>
    <property type="evidence" value="ECO:0007669"/>
    <property type="project" value="UniProtKB-KW"/>
</dbReference>
<evidence type="ECO:0000256" key="7">
    <source>
        <dbReference type="SAM" id="MobiDB-lite"/>
    </source>
</evidence>
<name>A0A6A6PY28_9PEZI</name>
<dbReference type="Pfam" id="PF00096">
    <property type="entry name" value="zf-C2H2"/>
    <property type="match status" value="2"/>
</dbReference>
<dbReference type="SMART" id="SM00066">
    <property type="entry name" value="GAL4"/>
    <property type="match status" value="1"/>
</dbReference>
<evidence type="ECO:0000259" key="9">
    <source>
        <dbReference type="PROSITE" id="PS50157"/>
    </source>
</evidence>
<dbReference type="InterPro" id="IPR036864">
    <property type="entry name" value="Zn2-C6_fun-type_DNA-bd_sf"/>
</dbReference>
<evidence type="ECO:0000256" key="4">
    <source>
        <dbReference type="ARBA" id="ARBA00023163"/>
    </source>
</evidence>
<evidence type="ECO:0008006" key="12">
    <source>
        <dbReference type="Google" id="ProtNLM"/>
    </source>
</evidence>
<dbReference type="Proteomes" id="UP000799767">
    <property type="component" value="Unassembled WGS sequence"/>
</dbReference>
<evidence type="ECO:0000256" key="6">
    <source>
        <dbReference type="PROSITE-ProRule" id="PRU00042"/>
    </source>
</evidence>
<accession>A0A6A6PY28</accession>